<keyword evidence="1" id="KW-0812">Transmembrane</keyword>
<comment type="caution">
    <text evidence="2">The sequence shown here is derived from an EMBL/GenBank/DDBJ whole genome shotgun (WGS) entry which is preliminary data.</text>
</comment>
<organism evidence="2 3">
    <name type="scientific">Plasmodium gonderi</name>
    <dbReference type="NCBI Taxonomy" id="77519"/>
    <lineage>
        <taxon>Eukaryota</taxon>
        <taxon>Sar</taxon>
        <taxon>Alveolata</taxon>
        <taxon>Apicomplexa</taxon>
        <taxon>Aconoidasida</taxon>
        <taxon>Haemosporida</taxon>
        <taxon>Plasmodiidae</taxon>
        <taxon>Plasmodium</taxon>
        <taxon>Plasmodium (Plasmodium)</taxon>
    </lineage>
</organism>
<name>A0A1Y1JII0_PLAGO</name>
<evidence type="ECO:0000313" key="3">
    <source>
        <dbReference type="Proteomes" id="UP000195521"/>
    </source>
</evidence>
<dbReference type="Proteomes" id="UP000195521">
    <property type="component" value="Unassembled WGS sequence"/>
</dbReference>
<evidence type="ECO:0000256" key="1">
    <source>
        <dbReference type="SAM" id="Phobius"/>
    </source>
</evidence>
<dbReference type="EMBL" id="BDQF01000013">
    <property type="protein sequence ID" value="GAW82040.1"/>
    <property type="molecule type" value="Genomic_DNA"/>
</dbReference>
<proteinExistence type="predicted"/>
<dbReference type="Pfam" id="PF05795">
    <property type="entry name" value="Plasmodium_Vir"/>
    <property type="match status" value="2"/>
</dbReference>
<sequence>MADNVVKEAIQLLNKNESVSNDLKFIKFYNMIINTIINNTYKHGTFNKCGKRAMCDIKDNSIRHICCNAEYIIQKWGSICKEFRINNYTCNDFFIYWLYGKINESKCNANEINQLYNNVKDYWKCGKSDKNCVNIDKKCVNIDYKCVNTDKKCVNIDNKCVNTDEICVESDIKCFRKFWHIKEKNVLKNKKELYDFLQYYKTIKILVNKNSSVHKEKYCNYINYIFLLYEKIHKDYNALHSGYYDEEIERFKNIFKDVDKEFAFLQSQCSKNKVELVLDNDNKKVRAIREDLTTKITEESLKLFQNIETGNLWKTLQIHKFYSWLNQKYEEIQKIPENPVSSEEYINKNTTFNKLYSTIKNILTSGDYTFSKQNNSTINKNCDYINYWLYGKLKDNEDFRNIIPFLYDVRKLFVNDKLCKSKVYNFHIEHLEKKIFLYKFLEFYKILRSKFDVQENGKKIEYCNYIKEIFNLYKDMEQDKENLRAYAEEINYFKETFLENIHELSFLSNRCPGKCLKDIFSDKYKKKCKSEQEPSSEKQNAAYEQCSEHNSSTIHNSEDENDLILKDTQLYKLYNEFNNDINNDYENYCTELNRFECKYKGGFKLCSKLVKNLMHLSRMPKNEERNKHCYALKHWLHEEIRKIFHSNYTDVSTEQVMKKFKEVAFYVNNNYLYDKPCYCFFDGSLNTWKEEKQLHDYFQTYDQIKNMIETNDKDCKKYFNYLTSINKLYGDHLQKCCYCYYDGECSEDCPNYFKCSDEFNPYNIFLKLKCGEEYIKKFKEVKKAPSIDHYVITASLKSLLYRNMKTAYDMFYMITLSIFGMLGMFLIFFIFYKFTPFGPYLHRNVINNKKSNNKNYKGYDTKSLRNNLRHPSKKRNDRKIQFSYLTA</sequence>
<accession>A0A1Y1JII0</accession>
<gene>
    <name evidence="2" type="ORF">PGO_120320</name>
</gene>
<protein>
    <submittedName>
        <fullName evidence="2">Variable surface protein</fullName>
    </submittedName>
</protein>
<reference evidence="3" key="1">
    <citation type="submission" date="2017-04" db="EMBL/GenBank/DDBJ databases">
        <title>Plasmodium gonderi genome.</title>
        <authorList>
            <person name="Arisue N."/>
            <person name="Honma H."/>
            <person name="Kawai S."/>
            <person name="Tougan T."/>
            <person name="Tanabe K."/>
            <person name="Horii T."/>
        </authorList>
    </citation>
    <scope>NUCLEOTIDE SEQUENCE [LARGE SCALE GENOMIC DNA]</scope>
    <source>
        <strain evidence="3">ATCC 30045</strain>
    </source>
</reference>
<dbReference type="InterPro" id="IPR008780">
    <property type="entry name" value="Plasmodium_Vir"/>
</dbReference>
<keyword evidence="1" id="KW-0472">Membrane</keyword>
<feature type="transmembrane region" description="Helical" evidence="1">
    <location>
        <begin position="810"/>
        <end position="832"/>
    </location>
</feature>
<dbReference type="OMA" id="CNANEIN"/>
<dbReference type="OrthoDB" id="381600at2759"/>
<evidence type="ECO:0000313" key="2">
    <source>
        <dbReference type="EMBL" id="GAW82040.1"/>
    </source>
</evidence>
<dbReference type="RefSeq" id="XP_028544629.1">
    <property type="nucleotide sequence ID" value="XM_028688828.1"/>
</dbReference>
<dbReference type="AlphaFoldDB" id="A0A1Y1JII0"/>
<dbReference type="GeneID" id="39748772"/>
<keyword evidence="3" id="KW-1185">Reference proteome</keyword>
<keyword evidence="1" id="KW-1133">Transmembrane helix</keyword>